<evidence type="ECO:0000313" key="2">
    <source>
        <dbReference type="Proteomes" id="UP000271098"/>
    </source>
</evidence>
<keyword evidence="2" id="KW-1185">Reference proteome</keyword>
<dbReference type="Proteomes" id="UP000271098">
    <property type="component" value="Unassembled WGS sequence"/>
</dbReference>
<accession>A0A183E1U5</accession>
<reference evidence="3" key="1">
    <citation type="submission" date="2016-06" db="UniProtKB">
        <authorList>
            <consortium name="WormBaseParasite"/>
        </authorList>
    </citation>
    <scope>IDENTIFICATION</scope>
</reference>
<gene>
    <name evidence="1" type="ORF">GPUH_LOCUS14936</name>
</gene>
<evidence type="ECO:0000313" key="3">
    <source>
        <dbReference type="WBParaSite" id="GPUH_0001495601-mRNA-1"/>
    </source>
</evidence>
<dbReference type="WBParaSite" id="GPUH_0001495601-mRNA-1">
    <property type="protein sequence ID" value="GPUH_0001495601-mRNA-1"/>
    <property type="gene ID" value="GPUH_0001495601"/>
</dbReference>
<name>A0A183E1U5_9BILA</name>
<sequence length="68" mass="7349">MLDDLMVPAGDYDTPPTPMLPWWFTAECESQLLAASAPVPFIQLPLMNIPTTVAAAAPPQPPQSSDQR</sequence>
<reference evidence="1 2" key="2">
    <citation type="submission" date="2018-11" db="EMBL/GenBank/DDBJ databases">
        <authorList>
            <consortium name="Pathogen Informatics"/>
        </authorList>
    </citation>
    <scope>NUCLEOTIDE SEQUENCE [LARGE SCALE GENOMIC DNA]</scope>
</reference>
<evidence type="ECO:0000313" key="1">
    <source>
        <dbReference type="EMBL" id="VDN25047.1"/>
    </source>
</evidence>
<dbReference type="OrthoDB" id="10046764at2759"/>
<protein>
    <submittedName>
        <fullName evidence="3">Secreted protein</fullName>
    </submittedName>
</protein>
<dbReference type="AlphaFoldDB" id="A0A183E1U5"/>
<organism evidence="3">
    <name type="scientific">Gongylonema pulchrum</name>
    <dbReference type="NCBI Taxonomy" id="637853"/>
    <lineage>
        <taxon>Eukaryota</taxon>
        <taxon>Metazoa</taxon>
        <taxon>Ecdysozoa</taxon>
        <taxon>Nematoda</taxon>
        <taxon>Chromadorea</taxon>
        <taxon>Rhabditida</taxon>
        <taxon>Spirurina</taxon>
        <taxon>Spiruromorpha</taxon>
        <taxon>Spiruroidea</taxon>
        <taxon>Gongylonematidae</taxon>
        <taxon>Gongylonema</taxon>
    </lineage>
</organism>
<dbReference type="EMBL" id="UYRT01081823">
    <property type="protein sequence ID" value="VDN25047.1"/>
    <property type="molecule type" value="Genomic_DNA"/>
</dbReference>
<proteinExistence type="predicted"/>